<keyword evidence="1 4" id="KW-0808">Transferase</keyword>
<accession>A0A853D931</accession>
<dbReference type="CDD" id="cd04301">
    <property type="entry name" value="NAT_SF"/>
    <property type="match status" value="2"/>
</dbReference>
<evidence type="ECO:0000313" key="4">
    <source>
        <dbReference type="EMBL" id="NYJ73107.1"/>
    </source>
</evidence>
<protein>
    <submittedName>
        <fullName evidence="4">RimJ/RimL family protein N-acetyltransferase/ribosomal protein S18 acetylase RimI-like enzyme</fullName>
    </submittedName>
</protein>
<organism evidence="4 5">
    <name type="scientific">Allobranchiibius huperziae</name>
    <dbReference type="NCBI Taxonomy" id="1874116"/>
    <lineage>
        <taxon>Bacteria</taxon>
        <taxon>Bacillati</taxon>
        <taxon>Actinomycetota</taxon>
        <taxon>Actinomycetes</taxon>
        <taxon>Micrococcales</taxon>
        <taxon>Dermacoccaceae</taxon>
        <taxon>Allobranchiibius</taxon>
    </lineage>
</organism>
<dbReference type="RefSeq" id="WP_179478147.1">
    <property type="nucleotide sequence ID" value="NZ_JACCFW010000001.1"/>
</dbReference>
<reference evidence="4 5" key="1">
    <citation type="submission" date="2020-07" db="EMBL/GenBank/DDBJ databases">
        <title>Sequencing the genomes of 1000 actinobacteria strains.</title>
        <authorList>
            <person name="Klenk H.-P."/>
        </authorList>
    </citation>
    <scope>NUCLEOTIDE SEQUENCE [LARGE SCALE GENOMIC DNA]</scope>
    <source>
        <strain evidence="4 5">DSM 29531</strain>
    </source>
</reference>
<keyword evidence="4" id="KW-0687">Ribonucleoprotein</keyword>
<feature type="domain" description="N-acetyltransferase" evidence="3">
    <location>
        <begin position="253"/>
        <end position="355"/>
    </location>
</feature>
<feature type="domain" description="N-acetyltransferase" evidence="3">
    <location>
        <begin position="15"/>
        <end position="180"/>
    </location>
</feature>
<dbReference type="PROSITE" id="PS51186">
    <property type="entry name" value="GNAT"/>
    <property type="match status" value="2"/>
</dbReference>
<dbReference type="Gene3D" id="3.40.630.30">
    <property type="match status" value="2"/>
</dbReference>
<dbReference type="Proteomes" id="UP000571817">
    <property type="component" value="Unassembled WGS sequence"/>
</dbReference>
<evidence type="ECO:0000256" key="2">
    <source>
        <dbReference type="ARBA" id="ARBA00023315"/>
    </source>
</evidence>
<dbReference type="Pfam" id="PF13508">
    <property type="entry name" value="Acetyltransf_7"/>
    <property type="match status" value="1"/>
</dbReference>
<dbReference type="GO" id="GO:0016747">
    <property type="term" value="F:acyltransferase activity, transferring groups other than amino-acyl groups"/>
    <property type="evidence" value="ECO:0007669"/>
    <property type="project" value="InterPro"/>
</dbReference>
<proteinExistence type="predicted"/>
<keyword evidence="2" id="KW-0012">Acyltransferase</keyword>
<name>A0A853D931_9MICO</name>
<keyword evidence="5" id="KW-1185">Reference proteome</keyword>
<sequence>MPIGPAPSTVTTARLMLRPMTEDDACDQRVLAWHTDPRGYELMYEQPYPDAATAAGRLRSWADRWSSVGVGYWIAERDGVPVGIGGVDPLTFEGRDHLNLYYRLDPSARGQGLAREIAAAGTAYAAEWWPDRPVLARIAPTNAPSVKVARAAGLLDVGARRAPQDPKDQPAPRLLRSPLARVGPVTAGDPAYDELLDLWCRVNDSGGAVGFEAHAPREAVADALERHLADAGTTLVRLHAPTSLGRDDPSPTGQLLGFGFVVQPTHVAVRHRCSLMRVMTDPEQRGANLGCLLMGALHAHARSQGCELVQIDYRGGTGLGAFYQRCGYVETGRVPGGLRFSFGDRDDVAMTRRLDGLPLRQ</sequence>
<evidence type="ECO:0000259" key="3">
    <source>
        <dbReference type="PROSITE" id="PS51186"/>
    </source>
</evidence>
<dbReference type="AlphaFoldDB" id="A0A853D931"/>
<dbReference type="GO" id="GO:0005840">
    <property type="term" value="C:ribosome"/>
    <property type="evidence" value="ECO:0007669"/>
    <property type="project" value="UniProtKB-KW"/>
</dbReference>
<keyword evidence="4" id="KW-0689">Ribosomal protein</keyword>
<comment type="caution">
    <text evidence="4">The sequence shown here is derived from an EMBL/GenBank/DDBJ whole genome shotgun (WGS) entry which is preliminary data.</text>
</comment>
<dbReference type="InterPro" id="IPR016181">
    <property type="entry name" value="Acyl_CoA_acyltransferase"/>
</dbReference>
<gene>
    <name evidence="4" type="ORF">HNR15_000070</name>
</gene>
<dbReference type="Pfam" id="PF13302">
    <property type="entry name" value="Acetyltransf_3"/>
    <property type="match status" value="1"/>
</dbReference>
<dbReference type="PANTHER" id="PTHR43877">
    <property type="entry name" value="AMINOALKYLPHOSPHONATE N-ACETYLTRANSFERASE-RELATED-RELATED"/>
    <property type="match status" value="1"/>
</dbReference>
<dbReference type="SUPFAM" id="SSF55729">
    <property type="entry name" value="Acyl-CoA N-acyltransferases (Nat)"/>
    <property type="match status" value="2"/>
</dbReference>
<dbReference type="EMBL" id="JACCFW010000001">
    <property type="protein sequence ID" value="NYJ73107.1"/>
    <property type="molecule type" value="Genomic_DNA"/>
</dbReference>
<evidence type="ECO:0000313" key="5">
    <source>
        <dbReference type="Proteomes" id="UP000571817"/>
    </source>
</evidence>
<dbReference type="InterPro" id="IPR000182">
    <property type="entry name" value="GNAT_dom"/>
</dbReference>
<evidence type="ECO:0000256" key="1">
    <source>
        <dbReference type="ARBA" id="ARBA00022679"/>
    </source>
</evidence>
<dbReference type="InterPro" id="IPR050832">
    <property type="entry name" value="Bact_Acetyltransf"/>
</dbReference>